<dbReference type="InterPro" id="IPR007165">
    <property type="entry name" value="Phage_holin_4_2"/>
</dbReference>
<evidence type="ECO:0000256" key="1">
    <source>
        <dbReference type="SAM" id="Phobius"/>
    </source>
</evidence>
<feature type="transmembrane region" description="Helical" evidence="1">
    <location>
        <begin position="97"/>
        <end position="113"/>
    </location>
</feature>
<reference evidence="3" key="1">
    <citation type="journal article" date="2019" name="Int. J. Syst. Evol. Microbiol.">
        <title>The Global Catalogue of Microorganisms (GCM) 10K type strain sequencing project: providing services to taxonomists for standard genome sequencing and annotation.</title>
        <authorList>
            <consortium name="The Broad Institute Genomics Platform"/>
            <consortium name="The Broad Institute Genome Sequencing Center for Infectious Disease"/>
            <person name="Wu L."/>
            <person name="Ma J."/>
        </authorList>
    </citation>
    <scope>NUCLEOTIDE SEQUENCE [LARGE SCALE GENOMIC DNA]</scope>
    <source>
        <strain evidence="3">CCUG 57263</strain>
    </source>
</reference>
<accession>A0ABW3D8N1</accession>
<keyword evidence="1" id="KW-1133">Transmembrane helix</keyword>
<comment type="caution">
    <text evidence="2">The sequence shown here is derived from an EMBL/GenBank/DDBJ whole genome shotgun (WGS) entry which is preliminary data.</text>
</comment>
<dbReference type="Proteomes" id="UP001597120">
    <property type="component" value="Unassembled WGS sequence"/>
</dbReference>
<evidence type="ECO:0000313" key="3">
    <source>
        <dbReference type="Proteomes" id="UP001597120"/>
    </source>
</evidence>
<evidence type="ECO:0000313" key="2">
    <source>
        <dbReference type="EMBL" id="MFD0869835.1"/>
    </source>
</evidence>
<dbReference type="RefSeq" id="WP_144939630.1">
    <property type="nucleotide sequence ID" value="NZ_JBHTIU010000036.1"/>
</dbReference>
<dbReference type="EMBL" id="JBHTIU010000036">
    <property type="protein sequence ID" value="MFD0869835.1"/>
    <property type="molecule type" value="Genomic_DNA"/>
</dbReference>
<keyword evidence="1" id="KW-0472">Membrane</keyword>
<sequence>MRNLINLLVTLAVFWVGSEYFSEYVAISDLQTLIIASLFMFVIGYLFNFLLIVSFAAIPLGVGCVTTPLLLLASVVLTPIKLWLLDTYLTGFEINGFWTYVILTIVLSLFSVGKQSQR</sequence>
<protein>
    <submittedName>
        <fullName evidence="2">Phage holin family protein</fullName>
    </submittedName>
</protein>
<gene>
    <name evidence="2" type="ORF">ACFQ03_11795</name>
</gene>
<proteinExistence type="predicted"/>
<organism evidence="2 3">
    <name type="scientific">Paenibacillus residui</name>
    <dbReference type="NCBI Taxonomy" id="629724"/>
    <lineage>
        <taxon>Bacteria</taxon>
        <taxon>Bacillati</taxon>
        <taxon>Bacillota</taxon>
        <taxon>Bacilli</taxon>
        <taxon>Bacillales</taxon>
        <taxon>Paenibacillaceae</taxon>
        <taxon>Paenibacillus</taxon>
    </lineage>
</organism>
<keyword evidence="1" id="KW-0812">Transmembrane</keyword>
<dbReference type="Pfam" id="PF04020">
    <property type="entry name" value="Phage_holin_4_2"/>
    <property type="match status" value="1"/>
</dbReference>
<name>A0ABW3D8N1_9BACL</name>
<keyword evidence="3" id="KW-1185">Reference proteome</keyword>
<feature type="transmembrane region" description="Helical" evidence="1">
    <location>
        <begin position="65"/>
        <end position="85"/>
    </location>
</feature>
<feature type="transmembrane region" description="Helical" evidence="1">
    <location>
        <begin position="34"/>
        <end position="58"/>
    </location>
</feature>